<evidence type="ECO:0000256" key="1">
    <source>
        <dbReference type="SAM" id="SignalP"/>
    </source>
</evidence>
<proteinExistence type="predicted"/>
<dbReference type="Proteomes" id="UP000578531">
    <property type="component" value="Unassembled WGS sequence"/>
</dbReference>
<name>A0A8H6L2N2_9LECA</name>
<keyword evidence="1" id="KW-0732">Signal</keyword>
<feature type="signal peptide" evidence="1">
    <location>
        <begin position="1"/>
        <end position="21"/>
    </location>
</feature>
<comment type="caution">
    <text evidence="2">The sequence shown here is derived from an EMBL/GenBank/DDBJ whole genome shotgun (WGS) entry which is preliminary data.</text>
</comment>
<organism evidence="2 3">
    <name type="scientific">Letharia columbiana</name>
    <dbReference type="NCBI Taxonomy" id="112416"/>
    <lineage>
        <taxon>Eukaryota</taxon>
        <taxon>Fungi</taxon>
        <taxon>Dikarya</taxon>
        <taxon>Ascomycota</taxon>
        <taxon>Pezizomycotina</taxon>
        <taxon>Lecanoromycetes</taxon>
        <taxon>OSLEUM clade</taxon>
        <taxon>Lecanoromycetidae</taxon>
        <taxon>Lecanorales</taxon>
        <taxon>Lecanorineae</taxon>
        <taxon>Parmeliaceae</taxon>
        <taxon>Letharia</taxon>
    </lineage>
</organism>
<dbReference type="OrthoDB" id="5425538at2759"/>
<dbReference type="GeneID" id="59290163"/>
<feature type="chain" id="PRO_5034477626" evidence="1">
    <location>
        <begin position="22"/>
        <end position="235"/>
    </location>
</feature>
<evidence type="ECO:0000313" key="3">
    <source>
        <dbReference type="Proteomes" id="UP000578531"/>
    </source>
</evidence>
<reference evidence="2 3" key="1">
    <citation type="journal article" date="2020" name="Genomics">
        <title>Complete, high-quality genomes from long-read metagenomic sequencing of two wolf lichen thalli reveals enigmatic genome architecture.</title>
        <authorList>
            <person name="McKenzie S.K."/>
            <person name="Walston R.F."/>
            <person name="Allen J.L."/>
        </authorList>
    </citation>
    <scope>NUCLEOTIDE SEQUENCE [LARGE SCALE GENOMIC DNA]</scope>
    <source>
        <strain evidence="2">WasteWater2</strain>
    </source>
</reference>
<protein>
    <submittedName>
        <fullName evidence="2">Uncharacterized protein</fullName>
    </submittedName>
</protein>
<dbReference type="EMBL" id="JACCJC010000040">
    <property type="protein sequence ID" value="KAF6233218.1"/>
    <property type="molecule type" value="Genomic_DNA"/>
</dbReference>
<keyword evidence="3" id="KW-1185">Reference proteome</keyword>
<sequence>MTKYYRILLSLLLISSYLIDGAPTMAPISLPADDALSTYYCIDSPAWSEPSFLPKNCATAMSQFFVQEMLVHGDVVFEFHAVGAQPRSRYPSQHTPQKFTYGTCTMAIVMLAAFHPEQLPGVPPATMFGLTDVASYSDAWNAVKRVKNNCISEYLATNETIHESGGGMNFRSLTGWSATGSKGAIGVFLWDTNSEINQMIRAVNLPADSLLSSYGPLHLTNSTQLETAGPLEKCC</sequence>
<gene>
    <name evidence="2" type="ORF">HO173_008507</name>
</gene>
<accession>A0A8H6L2N2</accession>
<dbReference type="RefSeq" id="XP_037162640.1">
    <property type="nucleotide sequence ID" value="XM_037310407.1"/>
</dbReference>
<dbReference type="AlphaFoldDB" id="A0A8H6L2N2"/>
<evidence type="ECO:0000313" key="2">
    <source>
        <dbReference type="EMBL" id="KAF6233218.1"/>
    </source>
</evidence>